<feature type="non-terminal residue" evidence="2">
    <location>
        <position position="1"/>
    </location>
</feature>
<dbReference type="PANTHER" id="PTHR43283">
    <property type="entry name" value="BETA-LACTAMASE-RELATED"/>
    <property type="match status" value="1"/>
</dbReference>
<dbReference type="Gene3D" id="3.40.710.10">
    <property type="entry name" value="DD-peptidase/beta-lactamase superfamily"/>
    <property type="match status" value="1"/>
</dbReference>
<evidence type="ECO:0000313" key="2">
    <source>
        <dbReference type="EMBL" id="GAG87274.1"/>
    </source>
</evidence>
<organism evidence="2">
    <name type="scientific">marine sediment metagenome</name>
    <dbReference type="NCBI Taxonomy" id="412755"/>
    <lineage>
        <taxon>unclassified sequences</taxon>
        <taxon>metagenomes</taxon>
        <taxon>ecological metagenomes</taxon>
    </lineage>
</organism>
<dbReference type="InterPro" id="IPR001466">
    <property type="entry name" value="Beta-lactam-related"/>
</dbReference>
<dbReference type="EMBL" id="BART01018206">
    <property type="protein sequence ID" value="GAG87274.1"/>
    <property type="molecule type" value="Genomic_DNA"/>
</dbReference>
<comment type="caution">
    <text evidence="2">The sequence shown here is derived from an EMBL/GenBank/DDBJ whole genome shotgun (WGS) entry which is preliminary data.</text>
</comment>
<dbReference type="InterPro" id="IPR050789">
    <property type="entry name" value="Diverse_Enzym_Activities"/>
</dbReference>
<dbReference type="PANTHER" id="PTHR43283:SF3">
    <property type="entry name" value="BETA-LACTAMASE FAMILY PROTEIN (AFU_ORTHOLOGUE AFUA_5G07500)"/>
    <property type="match status" value="1"/>
</dbReference>
<protein>
    <recommendedName>
        <fullName evidence="1">Beta-lactamase-related domain-containing protein</fullName>
    </recommendedName>
</protein>
<dbReference type="Pfam" id="PF00144">
    <property type="entry name" value="Beta-lactamase"/>
    <property type="match status" value="1"/>
</dbReference>
<dbReference type="InterPro" id="IPR012338">
    <property type="entry name" value="Beta-lactam/transpept-like"/>
</dbReference>
<sequence>LWTRRYLDELTSSIFEPGSASAYSSPNSVILGQIVAEVSGKSYTEYARENILTPLGMENTDFTYSSEAMISKAAAGAFLADDVEAMVAMMDEIRGRGDGADFIREVDGDLAWMNRLHVFAPAGGGLIGPATEVIRFLGMHLNGGELGGVRILSRESVALMQQMGLSNKGTPLGFGLGWEVVDDVEHPYVEHAGGGYGIQDLMRLYPNEGFAIVIMSNFQGYDHEQVVDAAANVIFSTLGLEKTEEVGSTPPITDAEGKVIPGSIASLEKITLGGIQQWILIRGKDTAKPVLLWLHGG</sequence>
<gene>
    <name evidence="2" type="ORF">S01H4_34412</name>
</gene>
<accession>X1AW02</accession>
<feature type="non-terminal residue" evidence="2">
    <location>
        <position position="297"/>
    </location>
</feature>
<name>X1AW02_9ZZZZ</name>
<feature type="domain" description="Beta-lactamase-related" evidence="1">
    <location>
        <begin position="15"/>
        <end position="230"/>
    </location>
</feature>
<dbReference type="AlphaFoldDB" id="X1AW02"/>
<evidence type="ECO:0000259" key="1">
    <source>
        <dbReference type="Pfam" id="PF00144"/>
    </source>
</evidence>
<proteinExistence type="predicted"/>
<dbReference type="SUPFAM" id="SSF56601">
    <property type="entry name" value="beta-lactamase/transpeptidase-like"/>
    <property type="match status" value="1"/>
</dbReference>
<reference evidence="2" key="1">
    <citation type="journal article" date="2014" name="Front. Microbiol.">
        <title>High frequency of phylogenetically diverse reductive dehalogenase-homologous genes in deep subseafloor sedimentary metagenomes.</title>
        <authorList>
            <person name="Kawai M."/>
            <person name="Futagami T."/>
            <person name="Toyoda A."/>
            <person name="Takaki Y."/>
            <person name="Nishi S."/>
            <person name="Hori S."/>
            <person name="Arai W."/>
            <person name="Tsubouchi T."/>
            <person name="Morono Y."/>
            <person name="Uchiyama I."/>
            <person name="Ito T."/>
            <person name="Fujiyama A."/>
            <person name="Inagaki F."/>
            <person name="Takami H."/>
        </authorList>
    </citation>
    <scope>NUCLEOTIDE SEQUENCE</scope>
    <source>
        <strain evidence="2">Expedition CK06-06</strain>
    </source>
</reference>